<gene>
    <name evidence="1" type="ORF">FSPOR_9110</name>
</gene>
<keyword evidence="2" id="KW-1185">Reference proteome</keyword>
<proteinExistence type="predicted"/>
<dbReference type="PANTHER" id="PTHR33112">
    <property type="entry name" value="DOMAIN PROTEIN, PUTATIVE-RELATED"/>
    <property type="match status" value="1"/>
</dbReference>
<dbReference type="PANTHER" id="PTHR33112:SF10">
    <property type="entry name" value="TOL"/>
    <property type="match status" value="1"/>
</dbReference>
<protein>
    <submittedName>
        <fullName evidence="1">Tol protein</fullName>
    </submittedName>
</protein>
<dbReference type="EMBL" id="PXOF01000143">
    <property type="protein sequence ID" value="RGP62723.1"/>
    <property type="molecule type" value="Genomic_DNA"/>
</dbReference>
<reference evidence="1 2" key="1">
    <citation type="journal article" date="2018" name="PLoS Pathog.">
        <title>Evolution of structural diversity of trichothecenes, a family of toxins produced by plant pathogenic and entomopathogenic fungi.</title>
        <authorList>
            <person name="Proctor R.H."/>
            <person name="McCormick S.P."/>
            <person name="Kim H.S."/>
            <person name="Cardoza R.E."/>
            <person name="Stanley A.M."/>
            <person name="Lindo L."/>
            <person name="Kelly A."/>
            <person name="Brown D.W."/>
            <person name="Lee T."/>
            <person name="Vaughan M.M."/>
            <person name="Alexander N.J."/>
            <person name="Busman M."/>
            <person name="Gutierrez S."/>
        </authorList>
    </citation>
    <scope>NUCLEOTIDE SEQUENCE [LARGE SCALE GENOMIC DNA]</scope>
    <source>
        <strain evidence="1 2">NRRL 3299</strain>
    </source>
</reference>
<name>A0A395RRM6_FUSSP</name>
<evidence type="ECO:0000313" key="2">
    <source>
        <dbReference type="Proteomes" id="UP000266152"/>
    </source>
</evidence>
<dbReference type="STRING" id="5514.A0A395RRM6"/>
<organism evidence="1 2">
    <name type="scientific">Fusarium sporotrichioides</name>
    <dbReference type="NCBI Taxonomy" id="5514"/>
    <lineage>
        <taxon>Eukaryota</taxon>
        <taxon>Fungi</taxon>
        <taxon>Dikarya</taxon>
        <taxon>Ascomycota</taxon>
        <taxon>Pezizomycotina</taxon>
        <taxon>Sordariomycetes</taxon>
        <taxon>Hypocreomycetidae</taxon>
        <taxon>Hypocreales</taxon>
        <taxon>Nectriaceae</taxon>
        <taxon>Fusarium</taxon>
    </lineage>
</organism>
<sequence length="374" mass="42458">MKQSRVFKVGDPGAKLKMLQQRSRRTWVVDNELWDDEIEQAPLQSRGWVFQERFLSSRILHFVERQAAWECHEISALEMFPKRVPPGMLPGPRNDIFDILLSAKTPTNDNLMDFCRSWGNIIERYSLADLTFSQDKLVSFVGVAKAVEDIRNDTYLAGLWKSVSIYQLPWARTRYDTVENPLEASSGRAPSWSWLSADGEILLPDVEKVRRHFASIVEFPNAISNGSSAITASGSVLLKGRLLPIDSIEWDRDILSGYRIGGVMLKEGSSFSETHLDLEGTKEQVLKWEKSGIDLLPLYATDKHMQCIVVTGIKAPSSMLRGFRRVGACQIVYRKLHIHHQGIEVGWEEDPSTLFFPGEPSHNQLHPIARSLIR</sequence>
<comment type="caution">
    <text evidence="1">The sequence shown here is derived from an EMBL/GenBank/DDBJ whole genome shotgun (WGS) entry which is preliminary data.</text>
</comment>
<dbReference type="AlphaFoldDB" id="A0A395RRM6"/>
<dbReference type="Proteomes" id="UP000266152">
    <property type="component" value="Unassembled WGS sequence"/>
</dbReference>
<evidence type="ECO:0000313" key="1">
    <source>
        <dbReference type="EMBL" id="RGP62723.1"/>
    </source>
</evidence>
<accession>A0A395RRM6</accession>